<reference evidence="25 26" key="1">
    <citation type="journal article" date="2019" name="Emerg. Microbes Infect.">
        <title>Comprehensive subspecies identification of 175 nontuberculous mycobacteria species based on 7547 genomic profiles.</title>
        <authorList>
            <person name="Matsumoto Y."/>
            <person name="Kinjo T."/>
            <person name="Motooka D."/>
            <person name="Nabeya D."/>
            <person name="Jung N."/>
            <person name="Uechi K."/>
            <person name="Horii T."/>
            <person name="Iida T."/>
            <person name="Fujita J."/>
            <person name="Nakamura S."/>
        </authorList>
    </citation>
    <scope>NUCLEOTIDE SEQUENCE [LARGE SCALE GENOMIC DNA]</scope>
    <source>
        <strain evidence="25 26">JCM 12404</strain>
    </source>
</reference>
<gene>
    <name evidence="25" type="ORF">MCOO_09430</name>
</gene>
<dbReference type="GO" id="GO:0005737">
    <property type="term" value="C:cytoplasm"/>
    <property type="evidence" value="ECO:0007669"/>
    <property type="project" value="UniProtKB-SubCell"/>
</dbReference>
<evidence type="ECO:0000259" key="24">
    <source>
        <dbReference type="Pfam" id="PF03061"/>
    </source>
</evidence>
<evidence type="ECO:0000256" key="12">
    <source>
        <dbReference type="ARBA" id="ARBA00023273"/>
    </source>
</evidence>
<evidence type="ECO:0000256" key="1">
    <source>
        <dbReference type="ARBA" id="ARBA00004170"/>
    </source>
</evidence>
<evidence type="ECO:0000256" key="15">
    <source>
        <dbReference type="ARBA" id="ARBA00038456"/>
    </source>
</evidence>
<evidence type="ECO:0000256" key="21">
    <source>
        <dbReference type="ARBA" id="ARBA00047969"/>
    </source>
</evidence>
<evidence type="ECO:0000256" key="6">
    <source>
        <dbReference type="ARBA" id="ARBA00022703"/>
    </source>
</evidence>
<dbReference type="SUPFAM" id="SSF54637">
    <property type="entry name" value="Thioesterase/thiol ester dehydrase-isomerase"/>
    <property type="match status" value="1"/>
</dbReference>
<feature type="domain" description="Thioesterase" evidence="24">
    <location>
        <begin position="121"/>
        <end position="187"/>
    </location>
</feature>
<dbReference type="KEGG" id="mcoo:MCOO_09430"/>
<comment type="catalytic activity">
    <reaction evidence="23">
        <text>tetradecanoyl-CoA + H2O = tetradecanoate + CoA + H(+)</text>
        <dbReference type="Rhea" id="RHEA:40119"/>
        <dbReference type="ChEBI" id="CHEBI:15377"/>
        <dbReference type="ChEBI" id="CHEBI:15378"/>
        <dbReference type="ChEBI" id="CHEBI:30807"/>
        <dbReference type="ChEBI" id="CHEBI:57287"/>
        <dbReference type="ChEBI" id="CHEBI:57385"/>
    </reaction>
    <physiologicalReaction direction="left-to-right" evidence="23">
        <dbReference type="Rhea" id="RHEA:40120"/>
    </physiologicalReaction>
</comment>
<comment type="catalytic activity">
    <reaction evidence="19">
        <text>octanoyl-CoA + H2O = octanoate + CoA + H(+)</text>
        <dbReference type="Rhea" id="RHEA:30143"/>
        <dbReference type="ChEBI" id="CHEBI:15377"/>
        <dbReference type="ChEBI" id="CHEBI:15378"/>
        <dbReference type="ChEBI" id="CHEBI:25646"/>
        <dbReference type="ChEBI" id="CHEBI:57287"/>
        <dbReference type="ChEBI" id="CHEBI:57386"/>
    </reaction>
    <physiologicalReaction direction="left-to-right" evidence="19">
        <dbReference type="Rhea" id="RHEA:30144"/>
    </physiologicalReaction>
</comment>
<dbReference type="GO" id="GO:0006631">
    <property type="term" value="P:fatty acid metabolic process"/>
    <property type="evidence" value="ECO:0007669"/>
    <property type="project" value="UniProtKB-KW"/>
</dbReference>
<keyword evidence="4" id="KW-1003">Cell membrane</keyword>
<comment type="catalytic activity">
    <reaction evidence="14">
        <text>(9Z)-octadecenoyl-CoA + H2O = (9Z)-octadecenoate + CoA + H(+)</text>
        <dbReference type="Rhea" id="RHEA:40139"/>
        <dbReference type="ChEBI" id="CHEBI:15377"/>
        <dbReference type="ChEBI" id="CHEBI:15378"/>
        <dbReference type="ChEBI" id="CHEBI:30823"/>
        <dbReference type="ChEBI" id="CHEBI:57287"/>
        <dbReference type="ChEBI" id="CHEBI:57387"/>
    </reaction>
    <physiologicalReaction direction="left-to-right" evidence="14">
        <dbReference type="Rhea" id="RHEA:40140"/>
    </physiologicalReaction>
</comment>
<evidence type="ECO:0000256" key="7">
    <source>
        <dbReference type="ARBA" id="ARBA00022801"/>
    </source>
</evidence>
<dbReference type="InterPro" id="IPR006683">
    <property type="entry name" value="Thioestr_dom"/>
</dbReference>
<evidence type="ECO:0000256" key="3">
    <source>
        <dbReference type="ARBA" id="ARBA00004632"/>
    </source>
</evidence>
<evidence type="ECO:0000256" key="11">
    <source>
        <dbReference type="ARBA" id="ARBA00023136"/>
    </source>
</evidence>
<evidence type="ECO:0000256" key="18">
    <source>
        <dbReference type="ARBA" id="ARBA00043210"/>
    </source>
</evidence>
<keyword evidence="6" id="KW-0053">Apoptosis</keyword>
<evidence type="ECO:0000256" key="14">
    <source>
        <dbReference type="ARBA" id="ARBA00037002"/>
    </source>
</evidence>
<dbReference type="EMBL" id="AP022569">
    <property type="protein sequence ID" value="BBX44928.1"/>
    <property type="molecule type" value="Genomic_DNA"/>
</dbReference>
<comment type="subcellular location">
    <subcellularLocation>
        <location evidence="3">Cell projection</location>
        <location evidence="3">Ruffle membrane</location>
    </subcellularLocation>
    <subcellularLocation>
        <location evidence="2">Cytoplasm</location>
    </subcellularLocation>
    <subcellularLocation>
        <location evidence="1">Membrane</location>
        <topology evidence="1">Peripheral membrane protein</topology>
    </subcellularLocation>
</comment>
<dbReference type="GO" id="GO:0016787">
    <property type="term" value="F:hydrolase activity"/>
    <property type="evidence" value="ECO:0007669"/>
    <property type="project" value="UniProtKB-KW"/>
</dbReference>
<dbReference type="InterPro" id="IPR029069">
    <property type="entry name" value="HotDog_dom_sf"/>
</dbReference>
<proteinExistence type="inferred from homology"/>
<evidence type="ECO:0000256" key="10">
    <source>
        <dbReference type="ARBA" id="ARBA00023098"/>
    </source>
</evidence>
<dbReference type="RefSeq" id="WP_163775305.1">
    <property type="nucleotide sequence ID" value="NZ_AP022569.1"/>
</dbReference>
<evidence type="ECO:0000256" key="2">
    <source>
        <dbReference type="ARBA" id="ARBA00004496"/>
    </source>
</evidence>
<comment type="catalytic activity">
    <reaction evidence="21">
        <text>decanoyl-CoA + H2O = decanoate + CoA + H(+)</text>
        <dbReference type="Rhea" id="RHEA:40059"/>
        <dbReference type="ChEBI" id="CHEBI:15377"/>
        <dbReference type="ChEBI" id="CHEBI:15378"/>
        <dbReference type="ChEBI" id="CHEBI:27689"/>
        <dbReference type="ChEBI" id="CHEBI:57287"/>
        <dbReference type="ChEBI" id="CHEBI:61430"/>
    </reaction>
    <physiologicalReaction direction="left-to-right" evidence="21">
        <dbReference type="Rhea" id="RHEA:40060"/>
    </physiologicalReaction>
</comment>
<comment type="catalytic activity">
    <reaction evidence="13">
        <text>(5Z,8Z,11Z,14Z)-eicosatetraenoyl-CoA + H2O = (5Z,8Z,11Z,14Z)-eicosatetraenoate + CoA + H(+)</text>
        <dbReference type="Rhea" id="RHEA:40151"/>
        <dbReference type="ChEBI" id="CHEBI:15377"/>
        <dbReference type="ChEBI" id="CHEBI:15378"/>
        <dbReference type="ChEBI" id="CHEBI:32395"/>
        <dbReference type="ChEBI" id="CHEBI:57287"/>
        <dbReference type="ChEBI" id="CHEBI:57368"/>
    </reaction>
    <physiologicalReaction direction="left-to-right" evidence="13">
        <dbReference type="Rhea" id="RHEA:40152"/>
    </physiologicalReaction>
</comment>
<dbReference type="Gene3D" id="3.10.129.10">
    <property type="entry name" value="Hotdog Thioesterase"/>
    <property type="match status" value="1"/>
</dbReference>
<dbReference type="PANTHER" id="PTHR12418">
    <property type="entry name" value="ACYL-COENZYME A THIOESTERASE THEM4"/>
    <property type="match status" value="1"/>
</dbReference>
<keyword evidence="26" id="KW-1185">Reference proteome</keyword>
<name>A0A7I7KTY5_9MYCO</name>
<sequence length="208" mass="22345">MLDFTLENISAEDVERLRAVYEPLAQSVRELIDATVRTQVEAADVAVAKAEIDAATARLRRKQLDGSFGVRYLASGERMAWGNAVIGIRNPIAPPVEIQHDSSGTSWCDFHLGAAYEGPPGHVHGGVAALILDHLLGEAASDGINPRLTGTISFRYLRATRLGDLHAEAATTRVDGVKTFAAGHLADDHGVTVEAEGVFIQPRWARGE</sequence>
<evidence type="ECO:0000256" key="8">
    <source>
        <dbReference type="ARBA" id="ARBA00022832"/>
    </source>
</evidence>
<keyword evidence="9" id="KW-0809">Transit peptide</keyword>
<evidence type="ECO:0000313" key="26">
    <source>
        <dbReference type="Proteomes" id="UP000465866"/>
    </source>
</evidence>
<keyword evidence="7" id="KW-0378">Hydrolase</keyword>
<evidence type="ECO:0000313" key="25">
    <source>
        <dbReference type="EMBL" id="BBX44928.1"/>
    </source>
</evidence>
<accession>A0A7I7KTY5</accession>
<evidence type="ECO:0000256" key="22">
    <source>
        <dbReference type="ARBA" id="ARBA00048074"/>
    </source>
</evidence>
<evidence type="ECO:0000256" key="17">
    <source>
        <dbReference type="ARBA" id="ARBA00040123"/>
    </source>
</evidence>
<evidence type="ECO:0000256" key="20">
    <source>
        <dbReference type="ARBA" id="ARBA00047734"/>
    </source>
</evidence>
<dbReference type="Pfam" id="PF03061">
    <property type="entry name" value="4HBT"/>
    <property type="match status" value="1"/>
</dbReference>
<evidence type="ECO:0000256" key="13">
    <source>
        <dbReference type="ARBA" id="ARBA00035852"/>
    </source>
</evidence>
<protein>
    <recommendedName>
        <fullName evidence="17">Acyl-coenzyme A thioesterase THEM4</fullName>
        <ecNumber evidence="16">3.1.2.2</ecNumber>
    </recommendedName>
    <alternativeName>
        <fullName evidence="18">Thioesterase superfamily member 4</fullName>
    </alternativeName>
</protein>
<dbReference type="AlphaFoldDB" id="A0A7I7KTY5"/>
<evidence type="ECO:0000256" key="5">
    <source>
        <dbReference type="ARBA" id="ARBA00022490"/>
    </source>
</evidence>
<dbReference type="InterPro" id="IPR052365">
    <property type="entry name" value="THEM4/THEM5_acyl-CoA_thioest"/>
</dbReference>
<keyword evidence="12" id="KW-0966">Cell projection</keyword>
<evidence type="ECO:0000256" key="9">
    <source>
        <dbReference type="ARBA" id="ARBA00022946"/>
    </source>
</evidence>
<evidence type="ECO:0000256" key="16">
    <source>
        <dbReference type="ARBA" id="ARBA00038848"/>
    </source>
</evidence>
<comment type="similarity">
    <text evidence="15">Belongs to the THEM4/THEM5 thioesterase family.</text>
</comment>
<comment type="catalytic activity">
    <reaction evidence="20">
        <text>hexadecanoyl-CoA + H2O = hexadecanoate + CoA + H(+)</text>
        <dbReference type="Rhea" id="RHEA:16645"/>
        <dbReference type="ChEBI" id="CHEBI:7896"/>
        <dbReference type="ChEBI" id="CHEBI:15377"/>
        <dbReference type="ChEBI" id="CHEBI:15378"/>
        <dbReference type="ChEBI" id="CHEBI:57287"/>
        <dbReference type="ChEBI" id="CHEBI:57379"/>
        <dbReference type="EC" id="3.1.2.2"/>
    </reaction>
    <physiologicalReaction direction="left-to-right" evidence="20">
        <dbReference type="Rhea" id="RHEA:16646"/>
    </physiologicalReaction>
</comment>
<comment type="catalytic activity">
    <reaction evidence="22">
        <text>dodecanoyl-CoA + H2O = dodecanoate + CoA + H(+)</text>
        <dbReference type="Rhea" id="RHEA:30135"/>
        <dbReference type="ChEBI" id="CHEBI:15377"/>
        <dbReference type="ChEBI" id="CHEBI:15378"/>
        <dbReference type="ChEBI" id="CHEBI:18262"/>
        <dbReference type="ChEBI" id="CHEBI:57287"/>
        <dbReference type="ChEBI" id="CHEBI:57375"/>
    </reaction>
    <physiologicalReaction direction="left-to-right" evidence="22">
        <dbReference type="Rhea" id="RHEA:30136"/>
    </physiologicalReaction>
</comment>
<organism evidence="25 26">
    <name type="scientific">Mycobacterium cookii</name>
    <dbReference type="NCBI Taxonomy" id="1775"/>
    <lineage>
        <taxon>Bacteria</taxon>
        <taxon>Bacillati</taxon>
        <taxon>Actinomycetota</taxon>
        <taxon>Actinomycetes</taxon>
        <taxon>Mycobacteriales</taxon>
        <taxon>Mycobacteriaceae</taxon>
        <taxon>Mycobacterium</taxon>
    </lineage>
</organism>
<evidence type="ECO:0000256" key="23">
    <source>
        <dbReference type="ARBA" id="ARBA00048180"/>
    </source>
</evidence>
<dbReference type="Proteomes" id="UP000465866">
    <property type="component" value="Chromosome"/>
</dbReference>
<keyword evidence="11" id="KW-0472">Membrane</keyword>
<evidence type="ECO:0000256" key="4">
    <source>
        <dbReference type="ARBA" id="ARBA00022475"/>
    </source>
</evidence>
<keyword evidence="10" id="KW-0443">Lipid metabolism</keyword>
<dbReference type="GO" id="GO:0016020">
    <property type="term" value="C:membrane"/>
    <property type="evidence" value="ECO:0007669"/>
    <property type="project" value="UniProtKB-SubCell"/>
</dbReference>
<keyword evidence="5" id="KW-0963">Cytoplasm</keyword>
<keyword evidence="8" id="KW-0276">Fatty acid metabolism</keyword>
<dbReference type="PANTHER" id="PTHR12418:SF19">
    <property type="entry name" value="ACYL-COENZYME A THIOESTERASE THEM4"/>
    <property type="match status" value="1"/>
</dbReference>
<dbReference type="EC" id="3.1.2.2" evidence="16"/>
<evidence type="ECO:0000256" key="19">
    <source>
        <dbReference type="ARBA" id="ARBA00047588"/>
    </source>
</evidence>
<dbReference type="CDD" id="cd03443">
    <property type="entry name" value="PaaI_thioesterase"/>
    <property type="match status" value="1"/>
</dbReference>